<dbReference type="InterPro" id="IPR041916">
    <property type="entry name" value="Anti_sigma_zinc_sf"/>
</dbReference>
<organism evidence="10 11">
    <name type="scientific">Actinomadura namibiensis</name>
    <dbReference type="NCBI Taxonomy" id="182080"/>
    <lineage>
        <taxon>Bacteria</taxon>
        <taxon>Bacillati</taxon>
        <taxon>Actinomycetota</taxon>
        <taxon>Actinomycetes</taxon>
        <taxon>Streptosporangiales</taxon>
        <taxon>Thermomonosporaceae</taxon>
        <taxon>Actinomadura</taxon>
    </lineage>
</organism>
<evidence type="ECO:0000256" key="2">
    <source>
        <dbReference type="ARBA" id="ARBA00022692"/>
    </source>
</evidence>
<evidence type="ECO:0000256" key="7">
    <source>
        <dbReference type="SAM" id="MobiDB-lite"/>
    </source>
</evidence>
<dbReference type="Pfam" id="PF13490">
    <property type="entry name" value="zf-HC2"/>
    <property type="match status" value="1"/>
</dbReference>
<evidence type="ECO:0000313" key="10">
    <source>
        <dbReference type="EMBL" id="MBA8955513.1"/>
    </source>
</evidence>
<evidence type="ECO:0000256" key="3">
    <source>
        <dbReference type="ARBA" id="ARBA00022989"/>
    </source>
</evidence>
<keyword evidence="6" id="KW-0804">Transcription</keyword>
<dbReference type="RefSeq" id="WP_182847509.1">
    <property type="nucleotide sequence ID" value="NZ_BAAALP010000028.1"/>
</dbReference>
<evidence type="ECO:0000259" key="9">
    <source>
        <dbReference type="Pfam" id="PF13490"/>
    </source>
</evidence>
<evidence type="ECO:0000256" key="8">
    <source>
        <dbReference type="SAM" id="Phobius"/>
    </source>
</evidence>
<feature type="domain" description="Putative zinc-finger" evidence="9">
    <location>
        <begin position="4"/>
        <end position="38"/>
    </location>
</feature>
<sequence length="243" mass="25835">MNGCAWARNALGVYVLGAIDPAERSRVEAHLAGCPACRDEVAALAALPALLGRVDERQIEEMAGPPPELLESLLAEAAAEERRRRRALPWIPLAVAACVLLVVGALFGGFVLQGGQREAAPPSTTAAPPTATASPEPTGDGHGQPRPERVAAANPRTGVRGYALLHRKKSGTAVELYLSGAPVGENCRFRVVARNGQDDVLGSWYVAQKGTGEYYGYTRFPRETLYSLEISTLDGRPLLMIPA</sequence>
<keyword evidence="5 8" id="KW-0472">Membrane</keyword>
<dbReference type="AlphaFoldDB" id="A0A7W3QQP8"/>
<evidence type="ECO:0000256" key="5">
    <source>
        <dbReference type="ARBA" id="ARBA00023136"/>
    </source>
</evidence>
<evidence type="ECO:0000256" key="4">
    <source>
        <dbReference type="ARBA" id="ARBA00023015"/>
    </source>
</evidence>
<comment type="caution">
    <text evidence="10">The sequence shown here is derived from an EMBL/GenBank/DDBJ whole genome shotgun (WGS) entry which is preliminary data.</text>
</comment>
<dbReference type="Gene3D" id="1.10.10.1320">
    <property type="entry name" value="Anti-sigma factor, zinc-finger domain"/>
    <property type="match status" value="1"/>
</dbReference>
<name>A0A7W3QQP8_ACTNM</name>
<dbReference type="GO" id="GO:0006417">
    <property type="term" value="P:regulation of translation"/>
    <property type="evidence" value="ECO:0007669"/>
    <property type="project" value="TreeGrafter"/>
</dbReference>
<feature type="region of interest" description="Disordered" evidence="7">
    <location>
        <begin position="117"/>
        <end position="151"/>
    </location>
</feature>
<keyword evidence="4" id="KW-0805">Transcription regulation</keyword>
<keyword evidence="2 8" id="KW-0812">Transmembrane</keyword>
<evidence type="ECO:0000256" key="6">
    <source>
        <dbReference type="ARBA" id="ARBA00023163"/>
    </source>
</evidence>
<evidence type="ECO:0000256" key="1">
    <source>
        <dbReference type="ARBA" id="ARBA00004167"/>
    </source>
</evidence>
<keyword evidence="11" id="KW-1185">Reference proteome</keyword>
<dbReference type="InterPro" id="IPR051474">
    <property type="entry name" value="Anti-sigma-K/W_factor"/>
</dbReference>
<dbReference type="PANTHER" id="PTHR37461:SF1">
    <property type="entry name" value="ANTI-SIGMA-K FACTOR RSKA"/>
    <property type="match status" value="1"/>
</dbReference>
<accession>A0A7W3QQP8</accession>
<dbReference type="Proteomes" id="UP000572680">
    <property type="component" value="Unassembled WGS sequence"/>
</dbReference>
<comment type="subcellular location">
    <subcellularLocation>
        <location evidence="1">Membrane</location>
        <topology evidence="1">Single-pass membrane protein</topology>
    </subcellularLocation>
</comment>
<feature type="transmembrane region" description="Helical" evidence="8">
    <location>
        <begin position="90"/>
        <end position="112"/>
    </location>
</feature>
<evidence type="ECO:0000313" key="11">
    <source>
        <dbReference type="Proteomes" id="UP000572680"/>
    </source>
</evidence>
<dbReference type="InterPro" id="IPR027383">
    <property type="entry name" value="Znf_put"/>
</dbReference>
<feature type="compositionally biased region" description="Low complexity" evidence="7">
    <location>
        <begin position="117"/>
        <end position="138"/>
    </location>
</feature>
<dbReference type="EMBL" id="JACJIA010000012">
    <property type="protein sequence ID" value="MBA8955513.1"/>
    <property type="molecule type" value="Genomic_DNA"/>
</dbReference>
<dbReference type="GO" id="GO:0016020">
    <property type="term" value="C:membrane"/>
    <property type="evidence" value="ECO:0007669"/>
    <property type="project" value="UniProtKB-SubCell"/>
</dbReference>
<reference evidence="10 11" key="1">
    <citation type="submission" date="2020-08" db="EMBL/GenBank/DDBJ databases">
        <title>Genomic Encyclopedia of Type Strains, Phase IV (KMG-IV): sequencing the most valuable type-strain genomes for metagenomic binning, comparative biology and taxonomic classification.</title>
        <authorList>
            <person name="Goeker M."/>
        </authorList>
    </citation>
    <scope>NUCLEOTIDE SEQUENCE [LARGE SCALE GENOMIC DNA]</scope>
    <source>
        <strain evidence="10 11">DSM 44197</strain>
    </source>
</reference>
<protein>
    <recommendedName>
        <fullName evidence="9">Putative zinc-finger domain-containing protein</fullName>
    </recommendedName>
</protein>
<dbReference type="GO" id="GO:0016989">
    <property type="term" value="F:sigma factor antagonist activity"/>
    <property type="evidence" value="ECO:0007669"/>
    <property type="project" value="TreeGrafter"/>
</dbReference>
<gene>
    <name evidence="10" type="ORF">HNR61_007189</name>
</gene>
<keyword evidence="3 8" id="KW-1133">Transmembrane helix</keyword>
<dbReference type="PANTHER" id="PTHR37461">
    <property type="entry name" value="ANTI-SIGMA-K FACTOR RSKA"/>
    <property type="match status" value="1"/>
</dbReference>
<proteinExistence type="predicted"/>